<gene>
    <name evidence="8" type="ORF">CSW64_12280</name>
</gene>
<feature type="domain" description="Core-binding (CB)" evidence="7">
    <location>
        <begin position="65"/>
        <end position="158"/>
    </location>
</feature>
<reference evidence="8 9" key="1">
    <citation type="submission" date="2017-10" db="EMBL/GenBank/DDBJ databases">
        <title>Genome sequence of Caulobacter mirabilis FWC38.</title>
        <authorList>
            <person name="Fiebig A."/>
            <person name="Crosson S."/>
        </authorList>
    </citation>
    <scope>NUCLEOTIDE SEQUENCE [LARGE SCALE GENOMIC DNA]</scope>
    <source>
        <strain evidence="8 9">FWC 38</strain>
    </source>
</reference>
<accession>A0A2D2AYN9</accession>
<dbReference type="GO" id="GO:0003677">
    <property type="term" value="F:DNA binding"/>
    <property type="evidence" value="ECO:0007669"/>
    <property type="project" value="UniProtKB-UniRule"/>
</dbReference>
<dbReference type="AlphaFoldDB" id="A0A2D2AYN9"/>
<dbReference type="InterPro" id="IPR011010">
    <property type="entry name" value="DNA_brk_join_enz"/>
</dbReference>
<dbReference type="GO" id="GO:0015074">
    <property type="term" value="P:DNA integration"/>
    <property type="evidence" value="ECO:0007669"/>
    <property type="project" value="UniProtKB-KW"/>
</dbReference>
<dbReference type="Proteomes" id="UP000228945">
    <property type="component" value="Chromosome"/>
</dbReference>
<evidence type="ECO:0000313" key="8">
    <source>
        <dbReference type="EMBL" id="ATQ43136.1"/>
    </source>
</evidence>
<keyword evidence="3" id="KW-0233">DNA recombination</keyword>
<evidence type="ECO:0000256" key="4">
    <source>
        <dbReference type="PROSITE-ProRule" id="PRU01248"/>
    </source>
</evidence>
<dbReference type="SUPFAM" id="SSF56349">
    <property type="entry name" value="DNA breaking-rejoining enzymes"/>
    <property type="match status" value="1"/>
</dbReference>
<feature type="region of interest" description="Disordered" evidence="5">
    <location>
        <begin position="392"/>
        <end position="417"/>
    </location>
</feature>
<dbReference type="EMBL" id="CP024201">
    <property type="protein sequence ID" value="ATQ43136.1"/>
    <property type="molecule type" value="Genomic_DNA"/>
</dbReference>
<dbReference type="InterPro" id="IPR044068">
    <property type="entry name" value="CB"/>
</dbReference>
<dbReference type="PROSITE" id="PS51898">
    <property type="entry name" value="TYR_RECOMBINASE"/>
    <property type="match status" value="1"/>
</dbReference>
<sequence>MFDGRLQVYRRDKGRTWQCAARVGGERFRESTGEEDLDRAKDVAEEWYLRLRGMVRNGEIKPKERSFGEAADHYMRQARVLAATVRSPKYIELLDLRMKRHIVPFFGTTPLPEVNRGLVQTYRVARAEETIARTGKPPSRSTMNQEIVHIRQVLKHAEGLGWLSHLPNLTMPYMTQGKRERRAWFSPEEYKQLYTATRRRAESSDGRRGWKKRYQDLHDYVLFVGNSGLRPDESARLEIRDICIEDDFATGQTILVIDVRGKTGVGYCKTMPGAVFPYKRLVERRAEELRQAGMTNEEITKQLPYIRLFPKFGRDAFNNILREEGLKRDRDGRVRTAYSLRHTYISMRLMEGANIYQIANNCRTSVQMIEEFYAAHIKDRIDTTAINLQRPKAQRKVAKGRPVPPMSAMEQDAAAPI</sequence>
<evidence type="ECO:0000259" key="7">
    <source>
        <dbReference type="PROSITE" id="PS51900"/>
    </source>
</evidence>
<dbReference type="Gene3D" id="1.10.150.130">
    <property type="match status" value="1"/>
</dbReference>
<evidence type="ECO:0000256" key="1">
    <source>
        <dbReference type="ARBA" id="ARBA00022908"/>
    </source>
</evidence>
<keyword evidence="9" id="KW-1185">Reference proteome</keyword>
<dbReference type="KEGG" id="cmb:CSW64_12280"/>
<evidence type="ECO:0000256" key="5">
    <source>
        <dbReference type="SAM" id="MobiDB-lite"/>
    </source>
</evidence>
<dbReference type="PROSITE" id="PS51900">
    <property type="entry name" value="CB"/>
    <property type="match status" value="1"/>
</dbReference>
<organism evidence="8 9">
    <name type="scientific">Caulobacter mirabilis</name>
    <dbReference type="NCBI Taxonomy" id="69666"/>
    <lineage>
        <taxon>Bacteria</taxon>
        <taxon>Pseudomonadati</taxon>
        <taxon>Pseudomonadota</taxon>
        <taxon>Alphaproteobacteria</taxon>
        <taxon>Caulobacterales</taxon>
        <taxon>Caulobacteraceae</taxon>
        <taxon>Caulobacter</taxon>
    </lineage>
</organism>
<dbReference type="Gene3D" id="1.10.443.10">
    <property type="entry name" value="Intergrase catalytic core"/>
    <property type="match status" value="1"/>
</dbReference>
<evidence type="ECO:0000256" key="2">
    <source>
        <dbReference type="ARBA" id="ARBA00023125"/>
    </source>
</evidence>
<keyword evidence="2 4" id="KW-0238">DNA-binding</keyword>
<dbReference type="OrthoDB" id="102994at2"/>
<dbReference type="InterPro" id="IPR013762">
    <property type="entry name" value="Integrase-like_cat_sf"/>
</dbReference>
<feature type="domain" description="Tyr recombinase" evidence="6">
    <location>
        <begin position="180"/>
        <end position="388"/>
    </location>
</feature>
<name>A0A2D2AYN9_9CAUL</name>
<evidence type="ECO:0000259" key="6">
    <source>
        <dbReference type="PROSITE" id="PS51898"/>
    </source>
</evidence>
<dbReference type="GO" id="GO:0006310">
    <property type="term" value="P:DNA recombination"/>
    <property type="evidence" value="ECO:0007669"/>
    <property type="project" value="UniProtKB-KW"/>
</dbReference>
<evidence type="ECO:0000313" key="9">
    <source>
        <dbReference type="Proteomes" id="UP000228945"/>
    </source>
</evidence>
<proteinExistence type="predicted"/>
<dbReference type="InterPro" id="IPR002104">
    <property type="entry name" value="Integrase_catalytic"/>
</dbReference>
<keyword evidence="1" id="KW-0229">DNA integration</keyword>
<evidence type="ECO:0000256" key="3">
    <source>
        <dbReference type="ARBA" id="ARBA00023172"/>
    </source>
</evidence>
<protein>
    <submittedName>
        <fullName evidence="8">Integrase</fullName>
    </submittedName>
</protein>
<dbReference type="InterPro" id="IPR010998">
    <property type="entry name" value="Integrase_recombinase_N"/>
</dbReference>